<dbReference type="OrthoDB" id="4062651at2759"/>
<reference evidence="6" key="1">
    <citation type="submission" date="2021-04" db="EMBL/GenBank/DDBJ databases">
        <authorList>
            <consortium name="Wellcome Sanger Institute Data Sharing"/>
        </authorList>
    </citation>
    <scope>NUCLEOTIDE SEQUENCE [LARGE SCALE GENOMIC DNA]</scope>
</reference>
<evidence type="ECO:0000256" key="1">
    <source>
        <dbReference type="ARBA" id="ARBA00022741"/>
    </source>
</evidence>
<reference evidence="6" key="2">
    <citation type="submission" date="2025-08" db="UniProtKB">
        <authorList>
            <consortium name="Ensembl"/>
        </authorList>
    </citation>
    <scope>IDENTIFICATION</scope>
</reference>
<dbReference type="InterPro" id="IPR011009">
    <property type="entry name" value="Kinase-like_dom_sf"/>
</dbReference>
<dbReference type="GO" id="GO:0007169">
    <property type="term" value="P:cell surface receptor protein tyrosine kinase signaling pathway"/>
    <property type="evidence" value="ECO:0007669"/>
    <property type="project" value="TreeGrafter"/>
</dbReference>
<dbReference type="InterPro" id="IPR001245">
    <property type="entry name" value="Ser-Thr/Tyr_kinase_cat_dom"/>
</dbReference>
<dbReference type="GO" id="GO:0005524">
    <property type="term" value="F:ATP binding"/>
    <property type="evidence" value="ECO:0007669"/>
    <property type="project" value="UniProtKB-KW"/>
</dbReference>
<reference evidence="6" key="3">
    <citation type="submission" date="2025-09" db="UniProtKB">
        <authorList>
            <consortium name="Ensembl"/>
        </authorList>
    </citation>
    <scope>IDENTIFICATION</scope>
</reference>
<dbReference type="PANTHER" id="PTHR24416">
    <property type="entry name" value="TYROSINE-PROTEIN KINASE RECEPTOR"/>
    <property type="match status" value="1"/>
</dbReference>
<feature type="compositionally biased region" description="Basic residues" evidence="3">
    <location>
        <begin position="69"/>
        <end position="85"/>
    </location>
</feature>
<dbReference type="InterPro" id="IPR050122">
    <property type="entry name" value="RTK"/>
</dbReference>
<evidence type="ECO:0000256" key="3">
    <source>
        <dbReference type="SAM" id="MobiDB-lite"/>
    </source>
</evidence>
<dbReference type="OMA" id="ERHATRH"/>
<evidence type="ECO:0000256" key="4">
    <source>
        <dbReference type="SAM" id="Phobius"/>
    </source>
</evidence>
<dbReference type="Pfam" id="PF07714">
    <property type="entry name" value="PK_Tyr_Ser-Thr"/>
    <property type="match status" value="1"/>
</dbReference>
<accession>A0A665TXE1</accession>
<evidence type="ECO:0000313" key="6">
    <source>
        <dbReference type="Ensembl" id="ENSENLP00000011704.1"/>
    </source>
</evidence>
<proteinExistence type="predicted"/>
<keyword evidence="4" id="KW-0812">Transmembrane</keyword>
<dbReference type="InParanoid" id="A0A665TXE1"/>
<gene>
    <name evidence="6" type="primary">LOC115051073</name>
</gene>
<dbReference type="Proteomes" id="UP000472264">
    <property type="component" value="Chromosome 11"/>
</dbReference>
<dbReference type="AlphaFoldDB" id="A0A665TXE1"/>
<dbReference type="PROSITE" id="PS50011">
    <property type="entry name" value="PROTEIN_KINASE_DOM"/>
    <property type="match status" value="1"/>
</dbReference>
<evidence type="ECO:0000256" key="2">
    <source>
        <dbReference type="ARBA" id="ARBA00022840"/>
    </source>
</evidence>
<protein>
    <submittedName>
        <fullName evidence="6">Tyrosine-protein kinase STYK1-like</fullName>
    </submittedName>
</protein>
<dbReference type="RefSeq" id="XP_029370210.1">
    <property type="nucleotide sequence ID" value="XM_029514350.1"/>
</dbReference>
<dbReference type="Ensembl" id="ENSENLT00000012210.1">
    <property type="protein sequence ID" value="ENSENLP00000011704.1"/>
    <property type="gene ID" value="ENSENLG00000005640.1"/>
</dbReference>
<dbReference type="PRINTS" id="PR00109">
    <property type="entry name" value="TYRKINASE"/>
</dbReference>
<dbReference type="PANTHER" id="PTHR24416:SF631">
    <property type="entry name" value="SERINE_THREONINE_TYROSINE KINASE 1"/>
    <property type="match status" value="1"/>
</dbReference>
<dbReference type="SUPFAM" id="SSF56112">
    <property type="entry name" value="Protein kinase-like (PK-like)"/>
    <property type="match status" value="1"/>
</dbReference>
<dbReference type="InterPro" id="IPR000719">
    <property type="entry name" value="Prot_kinase_dom"/>
</dbReference>
<evidence type="ECO:0000313" key="7">
    <source>
        <dbReference type="Proteomes" id="UP000472264"/>
    </source>
</evidence>
<dbReference type="GO" id="GO:0005886">
    <property type="term" value="C:plasma membrane"/>
    <property type="evidence" value="ECO:0007669"/>
    <property type="project" value="TreeGrafter"/>
</dbReference>
<keyword evidence="1" id="KW-0547">Nucleotide-binding</keyword>
<dbReference type="GO" id="GO:0004714">
    <property type="term" value="F:transmembrane receptor protein tyrosine kinase activity"/>
    <property type="evidence" value="ECO:0007669"/>
    <property type="project" value="TreeGrafter"/>
</dbReference>
<feature type="region of interest" description="Disordered" evidence="3">
    <location>
        <begin position="57"/>
        <end position="98"/>
    </location>
</feature>
<keyword evidence="4" id="KW-1133">Transmembrane helix</keyword>
<evidence type="ECO:0000259" key="5">
    <source>
        <dbReference type="PROSITE" id="PS50011"/>
    </source>
</evidence>
<feature type="transmembrane region" description="Helical" evidence="4">
    <location>
        <begin position="26"/>
        <end position="48"/>
    </location>
</feature>
<dbReference type="GeneID" id="115051073"/>
<dbReference type="GO" id="GO:0043235">
    <property type="term" value="C:receptor complex"/>
    <property type="evidence" value="ECO:0007669"/>
    <property type="project" value="TreeGrafter"/>
</dbReference>
<feature type="domain" description="Protein kinase" evidence="5">
    <location>
        <begin position="139"/>
        <end position="412"/>
    </location>
</feature>
<keyword evidence="4" id="KW-0472">Membrane</keyword>
<dbReference type="FunCoup" id="A0A665TXE1">
    <property type="interactions" value="287"/>
</dbReference>
<organism evidence="6 7">
    <name type="scientific">Echeneis naucrates</name>
    <name type="common">Live sharksucker</name>
    <dbReference type="NCBI Taxonomy" id="173247"/>
    <lineage>
        <taxon>Eukaryota</taxon>
        <taxon>Metazoa</taxon>
        <taxon>Chordata</taxon>
        <taxon>Craniata</taxon>
        <taxon>Vertebrata</taxon>
        <taxon>Euteleostomi</taxon>
        <taxon>Actinopterygii</taxon>
        <taxon>Neopterygii</taxon>
        <taxon>Teleostei</taxon>
        <taxon>Neoteleostei</taxon>
        <taxon>Acanthomorphata</taxon>
        <taxon>Carangaria</taxon>
        <taxon>Carangiformes</taxon>
        <taxon>Echeneidae</taxon>
        <taxon>Echeneis</taxon>
    </lineage>
</organism>
<sequence>MSSNSTEDDLCAPDDTLCRVREHQQAVIIVPTLLLFGSLVTILALILLRYCPERTRPRVTARQSYNPSSHRHTQRHRHSHSHSRHLQGIDAPPGLNPLEHEELPMSVQQVQQNVKPIPVALHQTSTERHLEAFSQVTALPVSFPIKPNNAVSLYRARMGSRDVVLSVLKETANSSEKQHFLGFASFVSGLGPHPFIPTLMGVISVQPPFTMVVEELQHRDLLGFLWKCRQDNSGLESPYEMTEQRIFTMARQVASALNYLHSQSCIHGNMGARSILVSSNLTAKLWGFGTAYRRTQNNSSGEVEVMELKKWQAPEVLARRGATQSSDVWSFGILLYEMATLGDAPFSELMATELLQHLQRGKHLRRPAACSNSLHAIIRSCCQWNPQQRPSTSGLIGQLQAGENSANGRTVLRAPEPINIERYIREAGYGEGYNYAVL</sequence>
<keyword evidence="2" id="KW-0067">ATP-binding</keyword>
<dbReference type="Gene3D" id="1.10.510.10">
    <property type="entry name" value="Transferase(Phosphotransferase) domain 1"/>
    <property type="match status" value="1"/>
</dbReference>
<keyword evidence="7" id="KW-1185">Reference proteome</keyword>
<name>A0A665TXE1_ECHNA</name>